<dbReference type="Proteomes" id="UP000265703">
    <property type="component" value="Unassembled WGS sequence"/>
</dbReference>
<protein>
    <submittedName>
        <fullName evidence="2">Uncharacterized protein</fullName>
    </submittedName>
</protein>
<feature type="region of interest" description="Disordered" evidence="1">
    <location>
        <begin position="39"/>
        <end position="162"/>
    </location>
</feature>
<reference evidence="2 3" key="1">
    <citation type="submission" date="2018-06" db="EMBL/GenBank/DDBJ databases">
        <title>Comparative genomics reveals the genomic features of Rhizophagus irregularis, R. cerebriforme, R. diaphanum and Gigaspora rosea, and their symbiotic lifestyle signature.</title>
        <authorList>
            <person name="Morin E."/>
            <person name="San Clemente H."/>
            <person name="Chen E.C.H."/>
            <person name="De La Providencia I."/>
            <person name="Hainaut M."/>
            <person name="Kuo A."/>
            <person name="Kohler A."/>
            <person name="Murat C."/>
            <person name="Tang N."/>
            <person name="Roy S."/>
            <person name="Loubradou J."/>
            <person name="Henrissat B."/>
            <person name="Grigoriev I.V."/>
            <person name="Corradi N."/>
            <person name="Roux C."/>
            <person name="Martin F.M."/>
        </authorList>
    </citation>
    <scope>NUCLEOTIDE SEQUENCE [LARGE SCALE GENOMIC DNA]</scope>
    <source>
        <strain evidence="2 3">DAOM 227022</strain>
    </source>
</reference>
<dbReference type="OrthoDB" id="2313290at2759"/>
<keyword evidence="3" id="KW-1185">Reference proteome</keyword>
<feature type="compositionally biased region" description="Polar residues" evidence="1">
    <location>
        <begin position="12"/>
        <end position="22"/>
    </location>
</feature>
<evidence type="ECO:0000313" key="2">
    <source>
        <dbReference type="EMBL" id="RIA87878.1"/>
    </source>
</evidence>
<gene>
    <name evidence="2" type="ORF">C1645_827152</name>
</gene>
<feature type="compositionally biased region" description="Acidic residues" evidence="1">
    <location>
        <begin position="90"/>
        <end position="117"/>
    </location>
</feature>
<proteinExistence type="predicted"/>
<dbReference type="EMBL" id="QKYT01000288">
    <property type="protein sequence ID" value="RIA87878.1"/>
    <property type="molecule type" value="Genomic_DNA"/>
</dbReference>
<evidence type="ECO:0000256" key="1">
    <source>
        <dbReference type="SAM" id="MobiDB-lite"/>
    </source>
</evidence>
<evidence type="ECO:0000313" key="3">
    <source>
        <dbReference type="Proteomes" id="UP000265703"/>
    </source>
</evidence>
<dbReference type="AlphaFoldDB" id="A0A397SPD4"/>
<comment type="caution">
    <text evidence="2">The sequence shown here is derived from an EMBL/GenBank/DDBJ whole genome shotgun (WGS) entry which is preliminary data.</text>
</comment>
<name>A0A397SPD4_9GLOM</name>
<sequence>MSQFDGKIKKISTISTTNQSETSKFNYKSDQITKLTRSKLQKSNCDKVKDQASNSNKCKLQNPMDSDGGGDGVEEIDEIEFEKSLKTNKEDEDEVVNDDEVDELDNSELGGSEDEDDTMRKIGKCQKLSSQESAPIKEPPKKRKETSANVVPKESNLSEDRTKVATKCDHLSTWAASIEHGLATINELPAFPMFANKKKQKLIDRDDSTQALFDYVTEQAETQVVSTSGTSKTSKASEKTGSSNPIEPSNEEV</sequence>
<accession>A0A397SPD4</accession>
<feature type="region of interest" description="Disordered" evidence="1">
    <location>
        <begin position="1"/>
        <end position="22"/>
    </location>
</feature>
<feature type="compositionally biased region" description="Low complexity" evidence="1">
    <location>
        <begin position="226"/>
        <end position="243"/>
    </location>
</feature>
<organism evidence="2 3">
    <name type="scientific">Glomus cerebriforme</name>
    <dbReference type="NCBI Taxonomy" id="658196"/>
    <lineage>
        <taxon>Eukaryota</taxon>
        <taxon>Fungi</taxon>
        <taxon>Fungi incertae sedis</taxon>
        <taxon>Mucoromycota</taxon>
        <taxon>Glomeromycotina</taxon>
        <taxon>Glomeromycetes</taxon>
        <taxon>Glomerales</taxon>
        <taxon>Glomeraceae</taxon>
        <taxon>Glomus</taxon>
    </lineage>
</organism>
<feature type="region of interest" description="Disordered" evidence="1">
    <location>
        <begin position="220"/>
        <end position="253"/>
    </location>
</feature>